<accession>A0ACD1AAH3</accession>
<gene>
    <name evidence="1" type="ORF">FRZ06_08180</name>
</gene>
<proteinExistence type="predicted"/>
<name>A0ACD1AAH3_9FIRM</name>
<reference evidence="1" key="1">
    <citation type="submission" date="2019-08" db="EMBL/GenBank/DDBJ databases">
        <title>Genome sequence of Clostridiales bacterium MT110.</title>
        <authorList>
            <person name="Cao J."/>
        </authorList>
    </citation>
    <scope>NUCLEOTIDE SEQUENCE</scope>
    <source>
        <strain evidence="1">MT110</strain>
    </source>
</reference>
<dbReference type="EMBL" id="CP042469">
    <property type="protein sequence ID" value="QOX63328.1"/>
    <property type="molecule type" value="Genomic_DNA"/>
</dbReference>
<organism evidence="1 2">
    <name type="scientific">Anoxybacterium hadale</name>
    <dbReference type="NCBI Taxonomy" id="3408580"/>
    <lineage>
        <taxon>Bacteria</taxon>
        <taxon>Bacillati</taxon>
        <taxon>Bacillota</taxon>
        <taxon>Clostridia</taxon>
        <taxon>Peptostreptococcales</taxon>
        <taxon>Anaerovoracaceae</taxon>
        <taxon>Anoxybacterium</taxon>
    </lineage>
</organism>
<dbReference type="Proteomes" id="UP000594014">
    <property type="component" value="Chromosome"/>
</dbReference>
<evidence type="ECO:0000313" key="1">
    <source>
        <dbReference type="EMBL" id="QOX63328.1"/>
    </source>
</evidence>
<keyword evidence="2" id="KW-1185">Reference proteome</keyword>
<protein>
    <submittedName>
        <fullName evidence="1">Helix-turn-helix transcriptional regulator</fullName>
    </submittedName>
</protein>
<sequence>MENLKKLRAKVGISQQKLAGELGLTQQSIHSYENGVYEPDIATLKLLAAYFDTSVDYLIGNTDIRRRIEKSDRFELNSEEAELIKKYRALSKKHRKSLQLILDSLL</sequence>
<evidence type="ECO:0000313" key="2">
    <source>
        <dbReference type="Proteomes" id="UP000594014"/>
    </source>
</evidence>